<evidence type="ECO:0000313" key="5">
    <source>
        <dbReference type="EMBL" id="QSX78446.1"/>
    </source>
</evidence>
<feature type="region of interest" description="Disordered" evidence="3">
    <location>
        <begin position="1"/>
        <end position="52"/>
    </location>
</feature>
<dbReference type="SUPFAM" id="SSF46689">
    <property type="entry name" value="Homeodomain-like"/>
    <property type="match status" value="1"/>
</dbReference>
<evidence type="ECO:0000256" key="2">
    <source>
        <dbReference type="PROSITE-ProRule" id="PRU00335"/>
    </source>
</evidence>
<protein>
    <submittedName>
        <fullName evidence="5">TetR/AcrR family transcriptional regulator</fullName>
    </submittedName>
</protein>
<dbReference type="GO" id="GO:0000976">
    <property type="term" value="F:transcription cis-regulatory region binding"/>
    <property type="evidence" value="ECO:0007669"/>
    <property type="project" value="TreeGrafter"/>
</dbReference>
<organism evidence="5 6">
    <name type="scientific">Agrilutibacter solisilvae</name>
    <dbReference type="NCBI Taxonomy" id="2763317"/>
    <lineage>
        <taxon>Bacteria</taxon>
        <taxon>Pseudomonadati</taxon>
        <taxon>Pseudomonadota</taxon>
        <taxon>Gammaproteobacteria</taxon>
        <taxon>Lysobacterales</taxon>
        <taxon>Lysobacteraceae</taxon>
        <taxon>Agrilutibacter</taxon>
    </lineage>
</organism>
<dbReference type="Pfam" id="PF00440">
    <property type="entry name" value="TetR_N"/>
    <property type="match status" value="1"/>
</dbReference>
<proteinExistence type="predicted"/>
<dbReference type="Proteomes" id="UP000639274">
    <property type="component" value="Chromosome"/>
</dbReference>
<evidence type="ECO:0000313" key="6">
    <source>
        <dbReference type="Proteomes" id="UP000639274"/>
    </source>
</evidence>
<sequence>MTTTAAKPDPTRAGPARDELRDEATRNAERPADGKQIDARAEGGKPERTGRLSADDWANAALDLIAEQGVAAVAVEPLARRLGVTKGSFYWHFPSREALLVAALERWEKMEQDLLFGELEPITDPKARLRALFSLVAHEYKSHVVYSELIKAMDHPAVQPVIGRVSERRLDYLTASFRQAGLARTDARHRAQLLYSAYVGFLQLNLQLHQTRMQHEEFEAYVEHMAATLIPHSNP</sequence>
<feature type="compositionally biased region" description="Basic and acidic residues" evidence="3">
    <location>
        <begin position="15"/>
        <end position="52"/>
    </location>
</feature>
<reference evidence="5 6" key="1">
    <citation type="submission" date="2021-03" db="EMBL/GenBank/DDBJ databases">
        <title>Lysobacter sp. nov. isolated from soil of gangwondo yeongwol, south Korea.</title>
        <authorList>
            <person name="Kim K.R."/>
            <person name="Kim K.H."/>
            <person name="Jeon C.O."/>
        </authorList>
    </citation>
    <scope>NUCLEOTIDE SEQUENCE [LARGE SCALE GENOMIC DNA]</scope>
    <source>
        <strain evidence="5 6">R19</strain>
    </source>
</reference>
<evidence type="ECO:0000256" key="1">
    <source>
        <dbReference type="ARBA" id="ARBA00023125"/>
    </source>
</evidence>
<dbReference type="PANTHER" id="PTHR30055">
    <property type="entry name" value="HTH-TYPE TRANSCRIPTIONAL REGULATOR RUTR"/>
    <property type="match status" value="1"/>
</dbReference>
<dbReference type="PANTHER" id="PTHR30055:SF237">
    <property type="entry name" value="TRANSCRIPTIONAL REPRESSOR MCE3R"/>
    <property type="match status" value="1"/>
</dbReference>
<dbReference type="KEGG" id="lsf:I8J32_000305"/>
<dbReference type="PROSITE" id="PS50977">
    <property type="entry name" value="HTH_TETR_2"/>
    <property type="match status" value="1"/>
</dbReference>
<dbReference type="GO" id="GO:0003700">
    <property type="term" value="F:DNA-binding transcription factor activity"/>
    <property type="evidence" value="ECO:0007669"/>
    <property type="project" value="TreeGrafter"/>
</dbReference>
<dbReference type="EMBL" id="CP071518">
    <property type="protein sequence ID" value="QSX78446.1"/>
    <property type="molecule type" value="Genomic_DNA"/>
</dbReference>
<dbReference type="InterPro" id="IPR036271">
    <property type="entry name" value="Tet_transcr_reg_TetR-rel_C_sf"/>
</dbReference>
<feature type="DNA-binding region" description="H-T-H motif" evidence="2">
    <location>
        <begin position="74"/>
        <end position="93"/>
    </location>
</feature>
<evidence type="ECO:0000259" key="4">
    <source>
        <dbReference type="PROSITE" id="PS50977"/>
    </source>
</evidence>
<dbReference type="AlphaFoldDB" id="A0A974XZ44"/>
<gene>
    <name evidence="5" type="ORF">I8J32_000305</name>
</gene>
<feature type="domain" description="HTH tetR-type" evidence="4">
    <location>
        <begin position="51"/>
        <end position="111"/>
    </location>
</feature>
<dbReference type="SUPFAM" id="SSF48498">
    <property type="entry name" value="Tetracyclin repressor-like, C-terminal domain"/>
    <property type="match status" value="1"/>
</dbReference>
<dbReference type="Gene3D" id="1.10.357.10">
    <property type="entry name" value="Tetracycline Repressor, domain 2"/>
    <property type="match status" value="1"/>
</dbReference>
<dbReference type="InterPro" id="IPR001647">
    <property type="entry name" value="HTH_TetR"/>
</dbReference>
<dbReference type="PRINTS" id="PR00455">
    <property type="entry name" value="HTHTETR"/>
</dbReference>
<name>A0A974XZ44_9GAMM</name>
<dbReference type="RefSeq" id="WP_200614066.1">
    <property type="nucleotide sequence ID" value="NZ_CP071518.1"/>
</dbReference>
<dbReference type="InterPro" id="IPR050109">
    <property type="entry name" value="HTH-type_TetR-like_transc_reg"/>
</dbReference>
<evidence type="ECO:0000256" key="3">
    <source>
        <dbReference type="SAM" id="MobiDB-lite"/>
    </source>
</evidence>
<keyword evidence="1 2" id="KW-0238">DNA-binding</keyword>
<dbReference type="InterPro" id="IPR009057">
    <property type="entry name" value="Homeodomain-like_sf"/>
</dbReference>
<keyword evidence="6" id="KW-1185">Reference proteome</keyword>
<accession>A0A974XZ44</accession>